<dbReference type="InterPro" id="IPR012654">
    <property type="entry name" value="CHP02391"/>
</dbReference>
<dbReference type="Pfam" id="PF09509">
    <property type="entry name" value="Hypoth_Ymh"/>
    <property type="match status" value="1"/>
</dbReference>
<dbReference type="Proteomes" id="UP001202180">
    <property type="component" value="Unassembled WGS sequence"/>
</dbReference>
<sequence>MNKVELYDQILDFILDINSGFQASPQNIKKRLRPDLEEFQIQDLLEDMNSLAPKYFSAKNAGRGNLVLFKNERTPFLKKEGGFAALAAKTVIAGRDNGAVLNLINAGSMFAQLHPRVQEVAGPYFLRGLYKAAVSETCTALSEAVEKKTELSIDNTKLMQRAFASDNPILKLSDVPAERIGFQQLFVGAMMAIRNPLAHRLADTYTDQTALEWLSFLSALFRLVDEAEVINAP</sequence>
<dbReference type="RefSeq" id="WP_248477700.1">
    <property type="nucleotide sequence ID" value="NZ_JALPRF010000002.1"/>
</dbReference>
<protein>
    <submittedName>
        <fullName evidence="2">TIGR02391 family protein</fullName>
    </submittedName>
</protein>
<dbReference type="EMBL" id="JALPRF010000002">
    <property type="protein sequence ID" value="MCK8493124.1"/>
    <property type="molecule type" value="Genomic_DNA"/>
</dbReference>
<feature type="domain" description="Conserved hypothetical protein CHP02391" evidence="1">
    <location>
        <begin position="112"/>
        <end position="223"/>
    </location>
</feature>
<keyword evidence="3" id="KW-1185">Reference proteome</keyword>
<evidence type="ECO:0000259" key="1">
    <source>
        <dbReference type="Pfam" id="PF09509"/>
    </source>
</evidence>
<organism evidence="2 3">
    <name type="scientific">Spirosoma liriopis</name>
    <dbReference type="NCBI Taxonomy" id="2937440"/>
    <lineage>
        <taxon>Bacteria</taxon>
        <taxon>Pseudomonadati</taxon>
        <taxon>Bacteroidota</taxon>
        <taxon>Cytophagia</taxon>
        <taxon>Cytophagales</taxon>
        <taxon>Cytophagaceae</taxon>
        <taxon>Spirosoma</taxon>
    </lineage>
</organism>
<comment type="caution">
    <text evidence="2">The sequence shown here is derived from an EMBL/GenBank/DDBJ whole genome shotgun (WGS) entry which is preliminary data.</text>
</comment>
<name>A0ABT0HLS1_9BACT</name>
<evidence type="ECO:0000313" key="2">
    <source>
        <dbReference type="EMBL" id="MCK8493124.1"/>
    </source>
</evidence>
<proteinExistence type="predicted"/>
<accession>A0ABT0HLS1</accession>
<evidence type="ECO:0000313" key="3">
    <source>
        <dbReference type="Proteomes" id="UP001202180"/>
    </source>
</evidence>
<reference evidence="2 3" key="1">
    <citation type="submission" date="2022-04" db="EMBL/GenBank/DDBJ databases">
        <title>Spirosoma sp. strain RP8 genome sequencing and assembly.</title>
        <authorList>
            <person name="Jung Y."/>
        </authorList>
    </citation>
    <scope>NUCLEOTIDE SEQUENCE [LARGE SCALE GENOMIC DNA]</scope>
    <source>
        <strain evidence="2 3">RP8</strain>
    </source>
</reference>
<dbReference type="NCBIfam" id="TIGR02391">
    <property type="entry name" value="hypoth_ymh"/>
    <property type="match status" value="1"/>
</dbReference>
<gene>
    <name evidence="2" type="ORF">M0L20_14740</name>
</gene>